<reference evidence="1" key="1">
    <citation type="submission" date="2016-07" db="EMBL/GenBank/DDBJ databases">
        <authorList>
            <person name="Bretaudeau A."/>
        </authorList>
    </citation>
    <scope>NUCLEOTIDE SEQUENCE</scope>
    <source>
        <strain evidence="1">Rice</strain>
        <tissue evidence="1">Whole body</tissue>
    </source>
</reference>
<evidence type="ECO:0000313" key="1">
    <source>
        <dbReference type="EMBL" id="SOQ46878.1"/>
    </source>
</evidence>
<accession>A0A2H1W1D5</accession>
<protein>
    <submittedName>
        <fullName evidence="1">SFRICE_000118</fullName>
    </submittedName>
</protein>
<proteinExistence type="predicted"/>
<organism evidence="1">
    <name type="scientific">Spodoptera frugiperda</name>
    <name type="common">Fall armyworm</name>
    <dbReference type="NCBI Taxonomy" id="7108"/>
    <lineage>
        <taxon>Eukaryota</taxon>
        <taxon>Metazoa</taxon>
        <taxon>Ecdysozoa</taxon>
        <taxon>Arthropoda</taxon>
        <taxon>Hexapoda</taxon>
        <taxon>Insecta</taxon>
        <taxon>Pterygota</taxon>
        <taxon>Neoptera</taxon>
        <taxon>Endopterygota</taxon>
        <taxon>Lepidoptera</taxon>
        <taxon>Glossata</taxon>
        <taxon>Ditrysia</taxon>
        <taxon>Noctuoidea</taxon>
        <taxon>Noctuidae</taxon>
        <taxon>Amphipyrinae</taxon>
        <taxon>Spodoptera</taxon>
    </lineage>
</organism>
<gene>
    <name evidence="1" type="ORF">SFRICE_000118</name>
</gene>
<sequence>MSVHGICACSGAATAFRRLQLPRRLGWGHKDNTTLEHAGIVRGTRHGPFLPWRYHQPSFAI</sequence>
<dbReference type="AlphaFoldDB" id="A0A2H1W1D5"/>
<name>A0A2H1W1D5_SPOFR</name>
<dbReference type="EMBL" id="ODYU01005735">
    <property type="protein sequence ID" value="SOQ46878.1"/>
    <property type="molecule type" value="Genomic_DNA"/>
</dbReference>